<gene>
    <name evidence="2" type="ORF">PM001_LOCUS11314</name>
    <name evidence="3" type="ORF">PM001_LOCUS11320</name>
</gene>
<organism evidence="3 4">
    <name type="scientific">Peronospora matthiolae</name>
    <dbReference type="NCBI Taxonomy" id="2874970"/>
    <lineage>
        <taxon>Eukaryota</taxon>
        <taxon>Sar</taxon>
        <taxon>Stramenopiles</taxon>
        <taxon>Oomycota</taxon>
        <taxon>Peronosporomycetes</taxon>
        <taxon>Peronosporales</taxon>
        <taxon>Peronosporaceae</taxon>
        <taxon>Peronospora</taxon>
    </lineage>
</organism>
<evidence type="ECO:0000313" key="3">
    <source>
        <dbReference type="EMBL" id="CAK7926170.1"/>
    </source>
</evidence>
<proteinExistence type="predicted"/>
<dbReference type="AlphaFoldDB" id="A0AAV1TUT6"/>
<dbReference type="EMBL" id="CAKLBY020000097">
    <property type="protein sequence ID" value="CAK7926164.1"/>
    <property type="molecule type" value="Genomic_DNA"/>
</dbReference>
<dbReference type="Proteomes" id="UP001162060">
    <property type="component" value="Unassembled WGS sequence"/>
</dbReference>
<reference evidence="3" key="1">
    <citation type="submission" date="2024-01" db="EMBL/GenBank/DDBJ databases">
        <authorList>
            <person name="Webb A."/>
        </authorList>
    </citation>
    <scope>NUCLEOTIDE SEQUENCE</scope>
    <source>
        <strain evidence="3">Pm1</strain>
    </source>
</reference>
<sequence length="176" mass="19554">MTSNHSKRKGGRPVQKASACHYCGEQGHWIAKSLVRIRGNAEWKRLQRASVAQVEENSGAFLFSVNGDNIKLSEEWLVDSGATQHMTYSKEYMKNYQKISPVDVNLAVDGVVQAVGKGVIILSMRTKHGVKKGVLTGVWQIPKLTRNLFSVRRFTKDIGPVTFESDGCFAQSKSVK</sequence>
<feature type="domain" description="Retrovirus-related Pol polyprotein from transposon TNT 1-94-like beta-barrel" evidence="1">
    <location>
        <begin position="76"/>
        <end position="156"/>
    </location>
</feature>
<comment type="caution">
    <text evidence="3">The sequence shown here is derived from an EMBL/GenBank/DDBJ whole genome shotgun (WGS) entry which is preliminary data.</text>
</comment>
<dbReference type="InterPro" id="IPR054722">
    <property type="entry name" value="PolX-like_BBD"/>
</dbReference>
<dbReference type="Pfam" id="PF22936">
    <property type="entry name" value="Pol_BBD"/>
    <property type="match status" value="1"/>
</dbReference>
<protein>
    <recommendedName>
        <fullName evidence="1">Retrovirus-related Pol polyprotein from transposon TNT 1-94-like beta-barrel domain-containing protein</fullName>
    </recommendedName>
</protein>
<dbReference type="EMBL" id="CAKLBY020000097">
    <property type="protein sequence ID" value="CAK7926170.1"/>
    <property type="molecule type" value="Genomic_DNA"/>
</dbReference>
<name>A0AAV1TUT6_9STRA</name>
<evidence type="ECO:0000313" key="2">
    <source>
        <dbReference type="EMBL" id="CAK7926164.1"/>
    </source>
</evidence>
<accession>A0AAV1TUT6</accession>
<evidence type="ECO:0000259" key="1">
    <source>
        <dbReference type="Pfam" id="PF22936"/>
    </source>
</evidence>
<evidence type="ECO:0000313" key="4">
    <source>
        <dbReference type="Proteomes" id="UP001162060"/>
    </source>
</evidence>